<dbReference type="PANTHER" id="PTHR30055:SF222">
    <property type="entry name" value="REGULATORY PROTEIN"/>
    <property type="match status" value="1"/>
</dbReference>
<sequence>MDHRLKRHVDSMSSKSIVTTDKKQAILHSALQLFVNKGFNATSTASIAKAAGVATGTLFHHFPTKKDIMNQLFLSIKQEFATNMVSSTDFSGDIERDANTLWQKAIDWAIAQPLKQLFFLQYSMSADIDADVRKQAMNSILGFVVELITQGKQQQIIADIPNALLLENCHGQYLAAIRFFTDNPHLGDDEIHRKASFRLFWQAMKA</sequence>
<dbReference type="SUPFAM" id="SSF46689">
    <property type="entry name" value="Homeodomain-like"/>
    <property type="match status" value="1"/>
</dbReference>
<dbReference type="AlphaFoldDB" id="Q086M6"/>
<evidence type="ECO:0000256" key="2">
    <source>
        <dbReference type="PROSITE-ProRule" id="PRU00335"/>
    </source>
</evidence>
<dbReference type="GO" id="GO:0003677">
    <property type="term" value="F:DNA binding"/>
    <property type="evidence" value="ECO:0007669"/>
    <property type="project" value="UniProtKB-UniRule"/>
</dbReference>
<accession>Q086M6</accession>
<keyword evidence="1 2" id="KW-0238">DNA-binding</keyword>
<dbReference type="PROSITE" id="PS01081">
    <property type="entry name" value="HTH_TETR_1"/>
    <property type="match status" value="1"/>
</dbReference>
<dbReference type="InterPro" id="IPR009057">
    <property type="entry name" value="Homeodomain-like_sf"/>
</dbReference>
<reference evidence="4 5" key="1">
    <citation type="submission" date="2006-08" db="EMBL/GenBank/DDBJ databases">
        <title>Complete sequence of Shewanella frigidimarina NCIMB 400.</title>
        <authorList>
            <consortium name="US DOE Joint Genome Institute"/>
            <person name="Copeland A."/>
            <person name="Lucas S."/>
            <person name="Lapidus A."/>
            <person name="Barry K."/>
            <person name="Detter J.C."/>
            <person name="Glavina del Rio T."/>
            <person name="Hammon N."/>
            <person name="Israni S."/>
            <person name="Dalin E."/>
            <person name="Tice H."/>
            <person name="Pitluck S."/>
            <person name="Fredrickson J.K."/>
            <person name="Kolker E."/>
            <person name="McCuel L.A."/>
            <person name="DiChristina T."/>
            <person name="Nealson K.H."/>
            <person name="Newman D."/>
            <person name="Tiedje J.M."/>
            <person name="Zhou J."/>
            <person name="Romine M.F."/>
            <person name="Culley D.E."/>
            <person name="Serres M."/>
            <person name="Chertkov O."/>
            <person name="Brettin T."/>
            <person name="Bruce D."/>
            <person name="Han C."/>
            <person name="Tapia R."/>
            <person name="Gilna P."/>
            <person name="Schmutz J."/>
            <person name="Larimer F."/>
            <person name="Land M."/>
            <person name="Hauser L."/>
            <person name="Kyrpides N."/>
            <person name="Mikhailova N."/>
            <person name="Richardson P."/>
        </authorList>
    </citation>
    <scope>NUCLEOTIDE SEQUENCE [LARGE SCALE GENOMIC DNA]</scope>
    <source>
        <strain evidence="4 5">NCIMB 400</strain>
    </source>
</reference>
<dbReference type="PROSITE" id="PS50977">
    <property type="entry name" value="HTH_TETR_2"/>
    <property type="match status" value="1"/>
</dbReference>
<dbReference type="Proteomes" id="UP000000684">
    <property type="component" value="Chromosome"/>
</dbReference>
<dbReference type="KEGG" id="sfr:Sfri_0936"/>
<dbReference type="HOGENOM" id="CLU_069356_12_9_6"/>
<dbReference type="InterPro" id="IPR001647">
    <property type="entry name" value="HTH_TetR"/>
</dbReference>
<dbReference type="STRING" id="318167.Sfri_0936"/>
<dbReference type="InterPro" id="IPR023772">
    <property type="entry name" value="DNA-bd_HTH_TetR-type_CS"/>
</dbReference>
<evidence type="ECO:0000256" key="1">
    <source>
        <dbReference type="ARBA" id="ARBA00023125"/>
    </source>
</evidence>
<dbReference type="PRINTS" id="PR00455">
    <property type="entry name" value="HTHTETR"/>
</dbReference>
<dbReference type="Gene3D" id="1.10.357.10">
    <property type="entry name" value="Tetracycline Repressor, domain 2"/>
    <property type="match status" value="1"/>
</dbReference>
<protein>
    <submittedName>
        <fullName evidence="4">Transcriptional regulator, TetR family</fullName>
    </submittedName>
</protein>
<dbReference type="eggNOG" id="COG1309">
    <property type="taxonomic scope" value="Bacteria"/>
</dbReference>
<evidence type="ECO:0000259" key="3">
    <source>
        <dbReference type="PROSITE" id="PS50977"/>
    </source>
</evidence>
<name>Q086M6_SHEFN</name>
<dbReference type="PANTHER" id="PTHR30055">
    <property type="entry name" value="HTH-TYPE TRANSCRIPTIONAL REGULATOR RUTR"/>
    <property type="match status" value="1"/>
</dbReference>
<dbReference type="InterPro" id="IPR050109">
    <property type="entry name" value="HTH-type_TetR-like_transc_reg"/>
</dbReference>
<feature type="DNA-binding region" description="H-T-H motif" evidence="2">
    <location>
        <begin position="43"/>
        <end position="62"/>
    </location>
</feature>
<organism evidence="4 5">
    <name type="scientific">Shewanella frigidimarina (strain NCIMB 400)</name>
    <dbReference type="NCBI Taxonomy" id="318167"/>
    <lineage>
        <taxon>Bacteria</taxon>
        <taxon>Pseudomonadati</taxon>
        <taxon>Pseudomonadota</taxon>
        <taxon>Gammaproteobacteria</taxon>
        <taxon>Alteromonadales</taxon>
        <taxon>Shewanellaceae</taxon>
        <taxon>Shewanella</taxon>
    </lineage>
</organism>
<evidence type="ECO:0000313" key="4">
    <source>
        <dbReference type="EMBL" id="ABI70789.1"/>
    </source>
</evidence>
<proteinExistence type="predicted"/>
<gene>
    <name evidence="4" type="ordered locus">Sfri_0936</name>
</gene>
<dbReference type="EMBL" id="CP000447">
    <property type="protein sequence ID" value="ABI70789.1"/>
    <property type="molecule type" value="Genomic_DNA"/>
</dbReference>
<feature type="domain" description="HTH tetR-type" evidence="3">
    <location>
        <begin position="20"/>
        <end position="80"/>
    </location>
</feature>
<dbReference type="Pfam" id="PF00440">
    <property type="entry name" value="TetR_N"/>
    <property type="match status" value="1"/>
</dbReference>
<evidence type="ECO:0000313" key="5">
    <source>
        <dbReference type="Proteomes" id="UP000000684"/>
    </source>
</evidence>
<keyword evidence="5" id="KW-1185">Reference proteome</keyword>